<organism evidence="1 2">
    <name type="scientific">Alosa alosa</name>
    <name type="common">allis shad</name>
    <dbReference type="NCBI Taxonomy" id="278164"/>
    <lineage>
        <taxon>Eukaryota</taxon>
        <taxon>Metazoa</taxon>
        <taxon>Chordata</taxon>
        <taxon>Craniata</taxon>
        <taxon>Vertebrata</taxon>
        <taxon>Euteleostomi</taxon>
        <taxon>Actinopterygii</taxon>
        <taxon>Neopterygii</taxon>
        <taxon>Teleostei</taxon>
        <taxon>Clupei</taxon>
        <taxon>Clupeiformes</taxon>
        <taxon>Clupeoidei</taxon>
        <taxon>Clupeidae</taxon>
        <taxon>Alosa</taxon>
    </lineage>
</organism>
<dbReference type="EMBL" id="JADWDJ010000003">
    <property type="protein sequence ID" value="KAG5283801.1"/>
    <property type="molecule type" value="Genomic_DNA"/>
</dbReference>
<protein>
    <submittedName>
        <fullName evidence="1">Uncharacterized protein</fullName>
    </submittedName>
</protein>
<evidence type="ECO:0000313" key="2">
    <source>
        <dbReference type="Proteomes" id="UP000823561"/>
    </source>
</evidence>
<sequence length="58" mass="6730">MLQKRRHQNYTARLCRMELQATSGFAHTPFHMPRALSTTTRVRLWALLYRASALLLGS</sequence>
<dbReference type="Proteomes" id="UP000823561">
    <property type="component" value="Chromosome 3"/>
</dbReference>
<name>A0AAV6HCU9_9TELE</name>
<reference evidence="1" key="1">
    <citation type="submission" date="2020-10" db="EMBL/GenBank/DDBJ databases">
        <title>Chromosome-scale genome assembly of the Allis shad, Alosa alosa.</title>
        <authorList>
            <person name="Margot Z."/>
            <person name="Christophe K."/>
            <person name="Cabau C."/>
            <person name="Louis A."/>
            <person name="Berthelot C."/>
            <person name="Parey E."/>
            <person name="Roest Crollius H."/>
            <person name="Montfort J."/>
            <person name="Robinson-Rechavi M."/>
            <person name="Bucao C."/>
            <person name="Bouchez O."/>
            <person name="Gislard M."/>
            <person name="Lluch J."/>
            <person name="Milhes M."/>
            <person name="Lampietro C."/>
            <person name="Lopez Roques C."/>
            <person name="Donnadieu C."/>
            <person name="Braasch I."/>
            <person name="Desvignes T."/>
            <person name="Postlethwait J."/>
            <person name="Bobe J."/>
            <person name="Guiguen Y."/>
        </authorList>
    </citation>
    <scope>NUCLEOTIDE SEQUENCE</scope>
    <source>
        <strain evidence="1">M-15738</strain>
        <tissue evidence="1">Blood</tissue>
    </source>
</reference>
<keyword evidence="2" id="KW-1185">Reference proteome</keyword>
<dbReference type="AlphaFoldDB" id="A0AAV6HCU9"/>
<proteinExistence type="predicted"/>
<gene>
    <name evidence="1" type="ORF">AALO_G00046310</name>
</gene>
<comment type="caution">
    <text evidence="1">The sequence shown here is derived from an EMBL/GenBank/DDBJ whole genome shotgun (WGS) entry which is preliminary data.</text>
</comment>
<accession>A0AAV6HCU9</accession>
<evidence type="ECO:0000313" key="1">
    <source>
        <dbReference type="EMBL" id="KAG5283801.1"/>
    </source>
</evidence>